<dbReference type="PANTHER" id="PTHR48006">
    <property type="entry name" value="LEUCINE-RICH REPEAT-CONTAINING PROTEIN DDB_G0281931-RELATED"/>
    <property type="match status" value="1"/>
</dbReference>
<dbReference type="AlphaFoldDB" id="A0A251VC32"/>
<keyword evidence="3" id="KW-1185">Reference proteome</keyword>
<dbReference type="InterPro" id="IPR001611">
    <property type="entry name" value="Leu-rich_rpt"/>
</dbReference>
<evidence type="ECO:0000313" key="2">
    <source>
        <dbReference type="EMBL" id="OTG33177.1"/>
    </source>
</evidence>
<protein>
    <submittedName>
        <fullName evidence="2">Putative leucine-rich repeat domain, L domain-like protein</fullName>
    </submittedName>
</protein>
<sequence length="196" mass="22253">MTFMPIIDHHFFPLCIPRDLSSNRFSGPLPAALAKLTNFTLLKLSDNNFTGTIPKFISQLTQIETLHIQGCSFEGPFPSSISDLTQLIDLRISDLKGDAVSPFPQLMNTYQIVQLVLRNCHINGTIPDYIGGHTSLRKMLVTHNMFLASLSYDYHQRDLSFNNLTGEIPSSFSSLSHADMYVNYLQLYFLYFYLTT</sequence>
<accession>A0A251VC32</accession>
<dbReference type="InterPro" id="IPR032675">
    <property type="entry name" value="LRR_dom_sf"/>
</dbReference>
<organism evidence="2 3">
    <name type="scientific">Helianthus annuus</name>
    <name type="common">Common sunflower</name>
    <dbReference type="NCBI Taxonomy" id="4232"/>
    <lineage>
        <taxon>Eukaryota</taxon>
        <taxon>Viridiplantae</taxon>
        <taxon>Streptophyta</taxon>
        <taxon>Embryophyta</taxon>
        <taxon>Tracheophyta</taxon>
        <taxon>Spermatophyta</taxon>
        <taxon>Magnoliopsida</taxon>
        <taxon>eudicotyledons</taxon>
        <taxon>Gunneridae</taxon>
        <taxon>Pentapetalae</taxon>
        <taxon>asterids</taxon>
        <taxon>campanulids</taxon>
        <taxon>Asterales</taxon>
        <taxon>Asteraceae</taxon>
        <taxon>Asteroideae</taxon>
        <taxon>Heliantheae alliance</taxon>
        <taxon>Heliantheae</taxon>
        <taxon>Helianthus</taxon>
    </lineage>
</organism>
<dbReference type="Proteomes" id="UP000215914">
    <property type="component" value="Chromosome 2"/>
</dbReference>
<gene>
    <name evidence="2" type="ORF">HannXRQ_Chr02g0031811</name>
</gene>
<evidence type="ECO:0000313" key="3">
    <source>
        <dbReference type="Proteomes" id="UP000215914"/>
    </source>
</evidence>
<dbReference type="Pfam" id="PF00560">
    <property type="entry name" value="LRR_1"/>
    <property type="match status" value="4"/>
</dbReference>
<dbReference type="InterPro" id="IPR051824">
    <property type="entry name" value="LRR_Rcpt-Like_S/T_Kinase"/>
</dbReference>
<dbReference type="Gene3D" id="3.80.10.10">
    <property type="entry name" value="Ribonuclease Inhibitor"/>
    <property type="match status" value="1"/>
</dbReference>
<dbReference type="GO" id="GO:0016020">
    <property type="term" value="C:membrane"/>
    <property type="evidence" value="ECO:0007669"/>
    <property type="project" value="UniProtKB-SubCell"/>
</dbReference>
<proteinExistence type="predicted"/>
<name>A0A251VC32_HELAN</name>
<dbReference type="InParanoid" id="A0A251VC32"/>
<evidence type="ECO:0000256" key="1">
    <source>
        <dbReference type="ARBA" id="ARBA00004479"/>
    </source>
</evidence>
<dbReference type="PANTHER" id="PTHR48006:SF68">
    <property type="entry name" value="PROTEIN KINASE DOMAIN-CONTAINING PROTEIN"/>
    <property type="match status" value="1"/>
</dbReference>
<dbReference type="STRING" id="4232.A0A251VC32"/>
<dbReference type="EMBL" id="CM007891">
    <property type="protein sequence ID" value="OTG33177.1"/>
    <property type="molecule type" value="Genomic_DNA"/>
</dbReference>
<dbReference type="SUPFAM" id="SSF52058">
    <property type="entry name" value="L domain-like"/>
    <property type="match status" value="1"/>
</dbReference>
<reference evidence="3" key="1">
    <citation type="journal article" date="2017" name="Nature">
        <title>The sunflower genome provides insights into oil metabolism, flowering and Asterid evolution.</title>
        <authorList>
            <person name="Badouin H."/>
            <person name="Gouzy J."/>
            <person name="Grassa C.J."/>
            <person name="Murat F."/>
            <person name="Staton S.E."/>
            <person name="Cottret L."/>
            <person name="Lelandais-Briere C."/>
            <person name="Owens G.L."/>
            <person name="Carrere S."/>
            <person name="Mayjonade B."/>
            <person name="Legrand L."/>
            <person name="Gill N."/>
            <person name="Kane N.C."/>
            <person name="Bowers J.E."/>
            <person name="Hubner S."/>
            <person name="Bellec A."/>
            <person name="Berard A."/>
            <person name="Berges H."/>
            <person name="Blanchet N."/>
            <person name="Boniface M.C."/>
            <person name="Brunel D."/>
            <person name="Catrice O."/>
            <person name="Chaidir N."/>
            <person name="Claudel C."/>
            <person name="Donnadieu C."/>
            <person name="Faraut T."/>
            <person name="Fievet G."/>
            <person name="Helmstetter N."/>
            <person name="King M."/>
            <person name="Knapp S.J."/>
            <person name="Lai Z."/>
            <person name="Le Paslier M.C."/>
            <person name="Lippi Y."/>
            <person name="Lorenzon L."/>
            <person name="Mandel J.R."/>
            <person name="Marage G."/>
            <person name="Marchand G."/>
            <person name="Marquand E."/>
            <person name="Bret-Mestries E."/>
            <person name="Morien E."/>
            <person name="Nambeesan S."/>
            <person name="Nguyen T."/>
            <person name="Pegot-Espagnet P."/>
            <person name="Pouilly N."/>
            <person name="Raftis F."/>
            <person name="Sallet E."/>
            <person name="Schiex T."/>
            <person name="Thomas J."/>
            <person name="Vandecasteele C."/>
            <person name="Vares D."/>
            <person name="Vear F."/>
            <person name="Vautrin S."/>
            <person name="Crespi M."/>
            <person name="Mangin B."/>
            <person name="Burke J.M."/>
            <person name="Salse J."/>
            <person name="Munos S."/>
            <person name="Vincourt P."/>
            <person name="Rieseberg L.H."/>
            <person name="Langlade N.B."/>
        </authorList>
    </citation>
    <scope>NUCLEOTIDE SEQUENCE [LARGE SCALE GENOMIC DNA]</scope>
    <source>
        <strain evidence="3">cv. SF193</strain>
    </source>
</reference>
<comment type="subcellular location">
    <subcellularLocation>
        <location evidence="1">Membrane</location>
        <topology evidence="1">Single-pass type I membrane protein</topology>
    </subcellularLocation>
</comment>